<dbReference type="AlphaFoldDB" id="A0ABD1BFE6"/>
<dbReference type="EMBL" id="JBANAX010000271">
    <property type="protein sequence ID" value="KAL1216194.1"/>
    <property type="molecule type" value="Genomic_DNA"/>
</dbReference>
<organism evidence="2 3">
    <name type="scientific">Cardamine amara subsp. amara</name>
    <dbReference type="NCBI Taxonomy" id="228776"/>
    <lineage>
        <taxon>Eukaryota</taxon>
        <taxon>Viridiplantae</taxon>
        <taxon>Streptophyta</taxon>
        <taxon>Embryophyta</taxon>
        <taxon>Tracheophyta</taxon>
        <taxon>Spermatophyta</taxon>
        <taxon>Magnoliopsida</taxon>
        <taxon>eudicotyledons</taxon>
        <taxon>Gunneridae</taxon>
        <taxon>Pentapetalae</taxon>
        <taxon>rosids</taxon>
        <taxon>malvids</taxon>
        <taxon>Brassicales</taxon>
        <taxon>Brassicaceae</taxon>
        <taxon>Cardamineae</taxon>
        <taxon>Cardamine</taxon>
    </lineage>
</organism>
<feature type="compositionally biased region" description="Polar residues" evidence="1">
    <location>
        <begin position="193"/>
        <end position="202"/>
    </location>
</feature>
<feature type="compositionally biased region" description="Low complexity" evidence="1">
    <location>
        <begin position="175"/>
        <end position="185"/>
    </location>
</feature>
<evidence type="ECO:0000313" key="2">
    <source>
        <dbReference type="EMBL" id="KAL1216194.1"/>
    </source>
</evidence>
<comment type="caution">
    <text evidence="2">The sequence shown here is derived from an EMBL/GenBank/DDBJ whole genome shotgun (WGS) entry which is preliminary data.</text>
</comment>
<gene>
    <name evidence="2" type="ORF">V5N11_018648</name>
</gene>
<reference evidence="2 3" key="1">
    <citation type="submission" date="2024-04" db="EMBL/GenBank/DDBJ databases">
        <title>Genome assembly C_amara_ONT_v2.</title>
        <authorList>
            <person name="Yant L."/>
            <person name="Moore C."/>
            <person name="Slenker M."/>
        </authorList>
    </citation>
    <scope>NUCLEOTIDE SEQUENCE [LARGE SCALE GENOMIC DNA]</scope>
    <source>
        <tissue evidence="2">Leaf</tissue>
    </source>
</reference>
<keyword evidence="3" id="KW-1185">Reference proteome</keyword>
<evidence type="ECO:0000256" key="1">
    <source>
        <dbReference type="SAM" id="MobiDB-lite"/>
    </source>
</evidence>
<feature type="compositionally biased region" description="Low complexity" evidence="1">
    <location>
        <begin position="208"/>
        <end position="223"/>
    </location>
</feature>
<evidence type="ECO:0000313" key="3">
    <source>
        <dbReference type="Proteomes" id="UP001558713"/>
    </source>
</evidence>
<sequence>MFAARVRASLKPLLHGRRHCFSPIRNYEIEAISKRVSHDSLRLSGNRVGIKLLYGAFHSSPQCYTSGSDVGLKTQAPELFSNLEDDPFTELGSVEKDGDRNVVLKLLTEKLEPELSQKTKGKKKKKNKQQQVSESISKPKLLTEKPELSWKTNGKKKTEVHTSLPARNATNLDVSFSKPSKSSSPIQDHKSKAQNIITPSSEAKNEASSNVSSTSNTPSNHPSSVVVIRIGNLNSETADSMIHSMCLSIAVLEGFTRLNEDTVDVVFRVKNLNEADSILEELKDTTLNCSQWTAEIVPEAEEASKDQVGLKISSCYDYLDKQLNIRRVLGRDLETLLHSIMHLENHPMARERN</sequence>
<feature type="region of interest" description="Disordered" evidence="1">
    <location>
        <begin position="115"/>
        <end position="223"/>
    </location>
</feature>
<feature type="compositionally biased region" description="Basic residues" evidence="1">
    <location>
        <begin position="119"/>
        <end position="128"/>
    </location>
</feature>
<accession>A0ABD1BFE6</accession>
<proteinExistence type="predicted"/>
<protein>
    <submittedName>
        <fullName evidence="2">Uncharacterized protein</fullName>
    </submittedName>
</protein>
<name>A0ABD1BFE6_CARAN</name>
<dbReference type="Proteomes" id="UP001558713">
    <property type="component" value="Unassembled WGS sequence"/>
</dbReference>